<proteinExistence type="predicted"/>
<organism evidence="1 2">
    <name type="scientific">Pyricularia grisea</name>
    <name type="common">Crabgrass-specific blast fungus</name>
    <name type="synonym">Magnaporthe grisea</name>
    <dbReference type="NCBI Taxonomy" id="148305"/>
    <lineage>
        <taxon>Eukaryota</taxon>
        <taxon>Fungi</taxon>
        <taxon>Dikarya</taxon>
        <taxon>Ascomycota</taxon>
        <taxon>Pezizomycotina</taxon>
        <taxon>Sordariomycetes</taxon>
        <taxon>Sordariomycetidae</taxon>
        <taxon>Magnaporthales</taxon>
        <taxon>Pyriculariaceae</taxon>
        <taxon>Pyricularia</taxon>
    </lineage>
</organism>
<dbReference type="GeneID" id="41959818"/>
<dbReference type="KEGG" id="pgri:PgNI_04868"/>
<evidence type="ECO:0000313" key="1">
    <source>
        <dbReference type="Proteomes" id="UP000515153"/>
    </source>
</evidence>
<evidence type="ECO:0000313" key="2">
    <source>
        <dbReference type="RefSeq" id="XP_030985383.1"/>
    </source>
</evidence>
<accession>A0A6P8BDS4</accession>
<protein>
    <submittedName>
        <fullName evidence="2">Uncharacterized protein</fullName>
    </submittedName>
</protein>
<reference evidence="2" key="2">
    <citation type="submission" date="2019-10" db="EMBL/GenBank/DDBJ databases">
        <authorList>
            <consortium name="NCBI Genome Project"/>
        </authorList>
    </citation>
    <scope>NUCLEOTIDE SEQUENCE</scope>
    <source>
        <strain evidence="2">NI907</strain>
    </source>
</reference>
<sequence>MPKRWRTIGLDCRDRKDADVDRMFGVTRENIMVAAYPKATGSANTTLRREPPELDAVWELILYWIQSAYSRSRPAMGGFGRIPRRVVLVGLSC</sequence>
<reference evidence="2" key="1">
    <citation type="journal article" date="2019" name="Mol. Biol. Evol.">
        <title>Blast fungal genomes show frequent chromosomal changes, gene gains and losses, and effector gene turnover.</title>
        <authorList>
            <person name="Gomez Luciano L.B."/>
            <person name="Jason Tsai I."/>
            <person name="Chuma I."/>
            <person name="Tosa Y."/>
            <person name="Chen Y.H."/>
            <person name="Li J.Y."/>
            <person name="Li M.Y."/>
            <person name="Jade Lu M.Y."/>
            <person name="Nakayashiki H."/>
            <person name="Li W.H."/>
        </authorList>
    </citation>
    <scope>NUCLEOTIDE SEQUENCE</scope>
    <source>
        <strain evidence="2">NI907</strain>
    </source>
</reference>
<dbReference type="RefSeq" id="XP_030985383.1">
    <property type="nucleotide sequence ID" value="XM_031124909.1"/>
</dbReference>
<dbReference type="AlphaFoldDB" id="A0A6P8BDS4"/>
<keyword evidence="1" id="KW-1185">Reference proteome</keyword>
<dbReference type="Proteomes" id="UP000515153">
    <property type="component" value="Unplaced"/>
</dbReference>
<gene>
    <name evidence="2" type="ORF">PgNI_04868</name>
</gene>
<reference evidence="2" key="3">
    <citation type="submission" date="2025-08" db="UniProtKB">
        <authorList>
            <consortium name="RefSeq"/>
        </authorList>
    </citation>
    <scope>IDENTIFICATION</scope>
    <source>
        <strain evidence="2">NI907</strain>
    </source>
</reference>
<name>A0A6P8BDS4_PYRGI</name>